<dbReference type="GO" id="GO:0004719">
    <property type="term" value="F:protein-L-isoaspartate (D-aspartate) O-methyltransferase activity"/>
    <property type="evidence" value="ECO:0007669"/>
    <property type="project" value="UniProtKB-UniRule"/>
</dbReference>
<dbReference type="eggNOG" id="KOG1661">
    <property type="taxonomic scope" value="Eukaryota"/>
</dbReference>
<dbReference type="EMBL" id="GL377305">
    <property type="protein sequence ID" value="EFI97625.1"/>
    <property type="molecule type" value="Genomic_DNA"/>
</dbReference>
<dbReference type="NCBIfam" id="TIGR00080">
    <property type="entry name" value="pimt"/>
    <property type="match status" value="1"/>
</dbReference>
<dbReference type="Pfam" id="PF01135">
    <property type="entry name" value="PCMT"/>
    <property type="match status" value="1"/>
</dbReference>
<evidence type="ECO:0000256" key="10">
    <source>
        <dbReference type="RuleBase" id="RU003802"/>
    </source>
</evidence>
<keyword evidence="4" id="KW-0963">Cytoplasm</keyword>
<keyword evidence="7 10" id="KW-0949">S-adenosyl-L-methionine</keyword>
<sequence>MAWRSHGKTNVELISNMARNGIIEADRVINAMKKVDRANYVLDKSKAYEDRPQSIRYDATISAPHMHAYASEHLLPYIKPGARILDVGSGSGYLTAVLYHLASEDPSRPGKVVGIEHVPELVQFSIENLKKDGLGDALESKAIEMIAGDGRQGYAAGGPYNAIHVGAAAPELPQPLVDQLASPGRMFIPVGVDAQYIMHVDKDENGKVTQSQVMPVQYVPLTGRPAASP</sequence>
<evidence type="ECO:0000256" key="4">
    <source>
        <dbReference type="ARBA" id="ARBA00022490"/>
    </source>
</evidence>
<comment type="subunit">
    <text evidence="3">Monomer.</text>
</comment>
<dbReference type="HOGENOM" id="CLU_055432_0_0_1"/>
<comment type="catalytic activity">
    <reaction evidence="8">
        <text>[protein]-L-isoaspartate + S-adenosyl-L-methionine = [protein]-L-isoaspartate alpha-methyl ester + S-adenosyl-L-homocysteine</text>
        <dbReference type="Rhea" id="RHEA:12705"/>
        <dbReference type="Rhea" id="RHEA-COMP:12143"/>
        <dbReference type="Rhea" id="RHEA-COMP:12144"/>
        <dbReference type="ChEBI" id="CHEBI:57856"/>
        <dbReference type="ChEBI" id="CHEBI:59789"/>
        <dbReference type="ChEBI" id="CHEBI:90596"/>
        <dbReference type="ChEBI" id="CHEBI:90598"/>
        <dbReference type="EC" id="2.1.1.77"/>
    </reaction>
    <physiologicalReaction direction="left-to-right" evidence="8">
        <dbReference type="Rhea" id="RHEA:12706"/>
    </physiologicalReaction>
</comment>
<dbReference type="OrthoDB" id="73890at2759"/>
<evidence type="ECO:0000256" key="2">
    <source>
        <dbReference type="ARBA" id="ARBA00005369"/>
    </source>
</evidence>
<dbReference type="AlphaFoldDB" id="D8Q336"/>
<dbReference type="VEuPathDB" id="FungiDB:SCHCODRAFT_02617640"/>
<evidence type="ECO:0000256" key="8">
    <source>
        <dbReference type="ARBA" id="ARBA00035815"/>
    </source>
</evidence>
<dbReference type="PANTHER" id="PTHR11579:SF0">
    <property type="entry name" value="PROTEIN-L-ISOASPARTATE(D-ASPARTATE) O-METHYLTRANSFERASE"/>
    <property type="match status" value="1"/>
</dbReference>
<reference evidence="11 12" key="1">
    <citation type="journal article" date="2010" name="Nat. Biotechnol.">
        <title>Genome sequence of the model mushroom Schizophyllum commune.</title>
        <authorList>
            <person name="Ohm R.A."/>
            <person name="de Jong J.F."/>
            <person name="Lugones L.G."/>
            <person name="Aerts A."/>
            <person name="Kothe E."/>
            <person name="Stajich J.E."/>
            <person name="de Vries R.P."/>
            <person name="Record E."/>
            <person name="Levasseur A."/>
            <person name="Baker S.E."/>
            <person name="Bartholomew K.A."/>
            <person name="Coutinho P.M."/>
            <person name="Erdmann S."/>
            <person name="Fowler T.J."/>
            <person name="Gathman A.C."/>
            <person name="Lombard V."/>
            <person name="Henrissat B."/>
            <person name="Knabe N."/>
            <person name="Kuees U."/>
            <person name="Lilly W.W."/>
            <person name="Lindquist E."/>
            <person name="Lucas S."/>
            <person name="Magnuson J.K."/>
            <person name="Piumi F."/>
            <person name="Raudaskoski M."/>
            <person name="Salamov A."/>
            <person name="Schmutz J."/>
            <person name="Schwarze F.W.M.R."/>
            <person name="vanKuyk P.A."/>
            <person name="Horton J.S."/>
            <person name="Grigoriev I.V."/>
            <person name="Woesten H.A.B."/>
        </authorList>
    </citation>
    <scope>NUCLEOTIDE SEQUENCE [LARGE SCALE GENOMIC DNA]</scope>
    <source>
        <strain evidence="12">H4-8 / FGSC 9210</strain>
    </source>
</reference>
<evidence type="ECO:0000313" key="12">
    <source>
        <dbReference type="Proteomes" id="UP000007431"/>
    </source>
</evidence>
<evidence type="ECO:0000256" key="9">
    <source>
        <dbReference type="ARBA" id="ARBA00054057"/>
    </source>
</evidence>
<dbReference type="SUPFAM" id="SSF53335">
    <property type="entry name" value="S-adenosyl-L-methionine-dependent methyltransferases"/>
    <property type="match status" value="1"/>
</dbReference>
<comment type="similarity">
    <text evidence="2 10">Belongs to the methyltransferase superfamily. L-isoaspartyl/D-aspartyl protein methyltransferase family.</text>
</comment>
<dbReference type="Gene3D" id="3.40.50.150">
    <property type="entry name" value="Vaccinia Virus protein VP39"/>
    <property type="match status" value="1"/>
</dbReference>
<dbReference type="InParanoid" id="D8Q336"/>
<organism evidence="12">
    <name type="scientific">Schizophyllum commune (strain H4-8 / FGSC 9210)</name>
    <name type="common">Split gill fungus</name>
    <dbReference type="NCBI Taxonomy" id="578458"/>
    <lineage>
        <taxon>Eukaryota</taxon>
        <taxon>Fungi</taxon>
        <taxon>Dikarya</taxon>
        <taxon>Basidiomycota</taxon>
        <taxon>Agaricomycotina</taxon>
        <taxon>Agaricomycetes</taxon>
        <taxon>Agaricomycetidae</taxon>
        <taxon>Agaricales</taxon>
        <taxon>Schizophyllaceae</taxon>
        <taxon>Schizophyllum</taxon>
    </lineage>
</organism>
<dbReference type="FunCoup" id="D8Q336">
    <property type="interactions" value="366"/>
</dbReference>
<dbReference type="OMA" id="HMHASAC"/>
<evidence type="ECO:0000313" key="11">
    <source>
        <dbReference type="EMBL" id="EFI97625.1"/>
    </source>
</evidence>
<gene>
    <name evidence="11" type="ORF">SCHCODRAFT_53899</name>
</gene>
<name>D8Q336_SCHCM</name>
<dbReference type="EC" id="2.1.1.77" evidence="10"/>
<evidence type="ECO:0000256" key="3">
    <source>
        <dbReference type="ARBA" id="ARBA00011245"/>
    </source>
</evidence>
<comment type="function">
    <text evidence="9">Initiates the repair of damaged proteins by catalyzing methyl esterification of L-isoaspartyl and D-aspartyl residues produced by spontaneous isomerization and racemization of L-aspartyl and L-asparaginyl residues in aging peptides and proteins.</text>
</comment>
<evidence type="ECO:0000256" key="1">
    <source>
        <dbReference type="ARBA" id="ARBA00004514"/>
    </source>
</evidence>
<dbReference type="Proteomes" id="UP000007431">
    <property type="component" value="Unassembled WGS sequence"/>
</dbReference>
<dbReference type="FunFam" id="3.40.50.150:FF:000235">
    <property type="entry name" value="Protein-L-isoaspartate O-methyltransferase"/>
    <property type="match status" value="1"/>
</dbReference>
<keyword evidence="12" id="KW-1185">Reference proteome</keyword>
<dbReference type="InterPro" id="IPR029063">
    <property type="entry name" value="SAM-dependent_MTases_sf"/>
</dbReference>
<dbReference type="GO" id="GO:0032259">
    <property type="term" value="P:methylation"/>
    <property type="evidence" value="ECO:0007669"/>
    <property type="project" value="UniProtKB-KW"/>
</dbReference>
<dbReference type="PANTHER" id="PTHR11579">
    <property type="entry name" value="PROTEIN-L-ISOASPARTATE O-METHYLTRANSFERASE"/>
    <property type="match status" value="1"/>
</dbReference>
<accession>D8Q336</accession>
<dbReference type="GO" id="GO:0006950">
    <property type="term" value="P:response to stress"/>
    <property type="evidence" value="ECO:0007669"/>
    <property type="project" value="UniProtKB-ARBA"/>
</dbReference>
<protein>
    <recommendedName>
        <fullName evidence="10">Protein-L-isoaspartate O-methyltransferase</fullName>
        <ecNumber evidence="10">2.1.1.77</ecNumber>
    </recommendedName>
</protein>
<keyword evidence="5 10" id="KW-0489">Methyltransferase</keyword>
<evidence type="ECO:0000256" key="7">
    <source>
        <dbReference type="ARBA" id="ARBA00022691"/>
    </source>
</evidence>
<dbReference type="KEGG" id="scm:SCHCO_02617640"/>
<keyword evidence="6 10" id="KW-0808">Transferase</keyword>
<dbReference type="GeneID" id="9590311"/>
<proteinExistence type="inferred from homology"/>
<dbReference type="GO" id="GO:0005829">
    <property type="term" value="C:cytosol"/>
    <property type="evidence" value="ECO:0007669"/>
    <property type="project" value="UniProtKB-SubCell"/>
</dbReference>
<dbReference type="STRING" id="578458.D8Q336"/>
<dbReference type="InterPro" id="IPR000682">
    <property type="entry name" value="PCMT"/>
</dbReference>
<dbReference type="PROSITE" id="PS01279">
    <property type="entry name" value="PCMT"/>
    <property type="match status" value="1"/>
</dbReference>
<comment type="subcellular location">
    <subcellularLocation>
        <location evidence="1">Cytoplasm</location>
        <location evidence="1">Cytosol</location>
    </subcellularLocation>
</comment>
<evidence type="ECO:0000256" key="5">
    <source>
        <dbReference type="ARBA" id="ARBA00022603"/>
    </source>
</evidence>
<dbReference type="CDD" id="cd02440">
    <property type="entry name" value="AdoMet_MTases"/>
    <property type="match status" value="1"/>
</dbReference>
<evidence type="ECO:0000256" key="6">
    <source>
        <dbReference type="ARBA" id="ARBA00022679"/>
    </source>
</evidence>